<organism evidence="1 2">
    <name type="scientific">Emydomyces testavorans</name>
    <dbReference type="NCBI Taxonomy" id="2070801"/>
    <lineage>
        <taxon>Eukaryota</taxon>
        <taxon>Fungi</taxon>
        <taxon>Dikarya</taxon>
        <taxon>Ascomycota</taxon>
        <taxon>Pezizomycotina</taxon>
        <taxon>Eurotiomycetes</taxon>
        <taxon>Eurotiomycetidae</taxon>
        <taxon>Onygenales</taxon>
        <taxon>Nannizziopsiaceae</taxon>
        <taxon>Emydomyces</taxon>
    </lineage>
</organism>
<evidence type="ECO:0000313" key="1">
    <source>
        <dbReference type="EMBL" id="WEW58530.1"/>
    </source>
</evidence>
<dbReference type="EMBL" id="CP120628">
    <property type="protein sequence ID" value="WEW58530.1"/>
    <property type="molecule type" value="Genomic_DNA"/>
</dbReference>
<protein>
    <submittedName>
        <fullName evidence="1">Uncharacterized protein</fullName>
    </submittedName>
</protein>
<proteinExistence type="predicted"/>
<gene>
    <name evidence="1" type="ORF">PRK78_003998</name>
</gene>
<keyword evidence="2" id="KW-1185">Reference proteome</keyword>
<reference evidence="1" key="1">
    <citation type="submission" date="2023-03" db="EMBL/GenBank/DDBJ databases">
        <title>Emydomyces testavorans Genome Sequence.</title>
        <authorList>
            <person name="Hoyer L."/>
        </authorList>
    </citation>
    <scope>NUCLEOTIDE SEQUENCE</scope>
    <source>
        <strain evidence="1">16-2883</strain>
    </source>
</reference>
<dbReference type="Proteomes" id="UP001219355">
    <property type="component" value="Chromosome 2"/>
</dbReference>
<accession>A0AAF0DH95</accession>
<name>A0AAF0DH95_9EURO</name>
<evidence type="ECO:0000313" key="2">
    <source>
        <dbReference type="Proteomes" id="UP001219355"/>
    </source>
</evidence>
<sequence length="172" mass="18635">MFAGSSESWSSSAETRTVTDGLTLNRTDVESQNPASPDVGDYLSIVHSLPSSRFVRSCSHKIQTVDATLFGFHTNITTQAEATMLWISNRGVHSFILPANLDVLEKNHPDLAVEFLCALPVLASFHPATTKTIRDLLDGSFAPRDILQLCDLAAIESGDRAEPSFLGVCARS</sequence>
<dbReference type="AlphaFoldDB" id="A0AAF0DH95"/>